<dbReference type="NCBIfam" id="TIGR00229">
    <property type="entry name" value="sensory_box"/>
    <property type="match status" value="1"/>
</dbReference>
<gene>
    <name evidence="11" type="ORF">EXZ61_13015</name>
</gene>
<dbReference type="PANTHER" id="PTHR43711:SF26">
    <property type="entry name" value="SENSOR HISTIDINE KINASE RCSC"/>
    <property type="match status" value="1"/>
</dbReference>
<evidence type="ECO:0000256" key="3">
    <source>
        <dbReference type="ARBA" id="ARBA00012438"/>
    </source>
</evidence>
<dbReference type="Gene3D" id="3.30.450.20">
    <property type="entry name" value="PAS domain"/>
    <property type="match status" value="1"/>
</dbReference>
<dbReference type="SMART" id="SM00388">
    <property type="entry name" value="HisKA"/>
    <property type="match status" value="1"/>
</dbReference>
<evidence type="ECO:0000256" key="5">
    <source>
        <dbReference type="ARBA" id="ARBA00022679"/>
    </source>
</evidence>
<dbReference type="InterPro" id="IPR005467">
    <property type="entry name" value="His_kinase_dom"/>
</dbReference>
<dbReference type="AlphaFoldDB" id="A0A515EQT0"/>
<dbReference type="InterPro" id="IPR003018">
    <property type="entry name" value="GAF"/>
</dbReference>
<reference evidence="12" key="2">
    <citation type="journal article" date="2020" name="Int. J. Syst. Evol. Microbiol.">
        <title>Genomic insights into a novel species Rhodoferax aquaticus sp. nov., isolated from freshwater.</title>
        <authorList>
            <person name="Li T."/>
            <person name="Zhuo Y."/>
            <person name="Jin C.Z."/>
            <person name="Wu X."/>
            <person name="Ko S.R."/>
            <person name="Jin F.J."/>
            <person name="Ahn C.Y."/>
            <person name="Oh H.M."/>
            <person name="Lee H.G."/>
            <person name="Jin L."/>
        </authorList>
    </citation>
    <scope>NUCLEOTIDE SEQUENCE [LARGE SCALE GENOMIC DNA]</scope>
    <source>
        <strain evidence="12">Gr-4</strain>
    </source>
</reference>
<feature type="domain" description="PAS" evidence="10">
    <location>
        <begin position="233"/>
        <end position="302"/>
    </location>
</feature>
<evidence type="ECO:0000256" key="1">
    <source>
        <dbReference type="ARBA" id="ARBA00000085"/>
    </source>
</evidence>
<evidence type="ECO:0000259" key="10">
    <source>
        <dbReference type="PROSITE" id="PS50112"/>
    </source>
</evidence>
<dbReference type="InterPro" id="IPR029016">
    <property type="entry name" value="GAF-like_dom_sf"/>
</dbReference>
<evidence type="ECO:0000256" key="8">
    <source>
        <dbReference type="SAM" id="Coils"/>
    </source>
</evidence>
<dbReference type="InterPro" id="IPR004358">
    <property type="entry name" value="Sig_transdc_His_kin-like_C"/>
</dbReference>
<proteinExistence type="predicted"/>
<keyword evidence="12" id="KW-1185">Reference proteome</keyword>
<dbReference type="SMART" id="SM00065">
    <property type="entry name" value="GAF"/>
    <property type="match status" value="1"/>
</dbReference>
<dbReference type="InterPro" id="IPR036097">
    <property type="entry name" value="HisK_dim/P_sf"/>
</dbReference>
<comment type="subcellular location">
    <subcellularLocation>
        <location evidence="2">Cell inner membrane</location>
        <topology evidence="2">Multi-pass membrane protein</topology>
    </subcellularLocation>
</comment>
<dbReference type="SMART" id="SM00387">
    <property type="entry name" value="HATPase_c"/>
    <property type="match status" value="1"/>
</dbReference>
<evidence type="ECO:0000256" key="4">
    <source>
        <dbReference type="ARBA" id="ARBA00022553"/>
    </source>
</evidence>
<dbReference type="SUPFAM" id="SSF55874">
    <property type="entry name" value="ATPase domain of HSP90 chaperone/DNA topoisomerase II/histidine kinase"/>
    <property type="match status" value="1"/>
</dbReference>
<dbReference type="CDD" id="cd00130">
    <property type="entry name" value="PAS"/>
    <property type="match status" value="1"/>
</dbReference>
<evidence type="ECO:0000256" key="2">
    <source>
        <dbReference type="ARBA" id="ARBA00004429"/>
    </source>
</evidence>
<dbReference type="Pfam" id="PF00989">
    <property type="entry name" value="PAS"/>
    <property type="match status" value="1"/>
</dbReference>
<dbReference type="Gene3D" id="1.10.287.130">
    <property type="match status" value="1"/>
</dbReference>
<dbReference type="PRINTS" id="PR00344">
    <property type="entry name" value="BCTRLSENSOR"/>
</dbReference>
<dbReference type="SUPFAM" id="SSF55781">
    <property type="entry name" value="GAF domain-like"/>
    <property type="match status" value="1"/>
</dbReference>
<dbReference type="InterPro" id="IPR003594">
    <property type="entry name" value="HATPase_dom"/>
</dbReference>
<dbReference type="InterPro" id="IPR036890">
    <property type="entry name" value="HATPase_C_sf"/>
</dbReference>
<evidence type="ECO:0000256" key="7">
    <source>
        <dbReference type="ARBA" id="ARBA00023012"/>
    </source>
</evidence>
<feature type="coiled-coil region" evidence="8">
    <location>
        <begin position="4"/>
        <end position="31"/>
    </location>
</feature>
<feature type="domain" description="Histidine kinase" evidence="9">
    <location>
        <begin position="374"/>
        <end position="593"/>
    </location>
</feature>
<dbReference type="CDD" id="cd00082">
    <property type="entry name" value="HisKA"/>
    <property type="match status" value="1"/>
</dbReference>
<dbReference type="FunFam" id="3.30.565.10:FF:000006">
    <property type="entry name" value="Sensor histidine kinase WalK"/>
    <property type="match status" value="1"/>
</dbReference>
<dbReference type="Pfam" id="PF01590">
    <property type="entry name" value="GAF"/>
    <property type="match status" value="1"/>
</dbReference>
<accession>A0A515EQT0</accession>
<dbReference type="InterPro" id="IPR000014">
    <property type="entry name" value="PAS"/>
</dbReference>
<evidence type="ECO:0000313" key="12">
    <source>
        <dbReference type="Proteomes" id="UP000317365"/>
    </source>
</evidence>
<dbReference type="EMBL" id="CP036282">
    <property type="protein sequence ID" value="QDL55011.1"/>
    <property type="molecule type" value="Genomic_DNA"/>
</dbReference>
<dbReference type="Proteomes" id="UP000317365">
    <property type="component" value="Chromosome"/>
</dbReference>
<dbReference type="InterPro" id="IPR050736">
    <property type="entry name" value="Sensor_HK_Regulatory"/>
</dbReference>
<dbReference type="SMART" id="SM00091">
    <property type="entry name" value="PAS"/>
    <property type="match status" value="1"/>
</dbReference>
<dbReference type="Gene3D" id="3.30.565.10">
    <property type="entry name" value="Histidine kinase-like ATPase, C-terminal domain"/>
    <property type="match status" value="1"/>
</dbReference>
<comment type="catalytic activity">
    <reaction evidence="1">
        <text>ATP + protein L-histidine = ADP + protein N-phospho-L-histidine.</text>
        <dbReference type="EC" id="2.7.13.3"/>
    </reaction>
</comment>
<keyword evidence="4" id="KW-0597">Phosphoprotein</keyword>
<dbReference type="GO" id="GO:0000155">
    <property type="term" value="F:phosphorelay sensor kinase activity"/>
    <property type="evidence" value="ECO:0007669"/>
    <property type="project" value="InterPro"/>
</dbReference>
<evidence type="ECO:0000256" key="6">
    <source>
        <dbReference type="ARBA" id="ARBA00022777"/>
    </source>
</evidence>
<dbReference type="Pfam" id="PF00512">
    <property type="entry name" value="HisKA"/>
    <property type="match status" value="1"/>
</dbReference>
<dbReference type="PANTHER" id="PTHR43711">
    <property type="entry name" value="TWO-COMPONENT HISTIDINE KINASE"/>
    <property type="match status" value="1"/>
</dbReference>
<keyword evidence="6" id="KW-0418">Kinase</keyword>
<dbReference type="CDD" id="cd00075">
    <property type="entry name" value="HATPase"/>
    <property type="match status" value="1"/>
</dbReference>
<dbReference type="GO" id="GO:0006355">
    <property type="term" value="P:regulation of DNA-templated transcription"/>
    <property type="evidence" value="ECO:0007669"/>
    <property type="project" value="InterPro"/>
</dbReference>
<sequence>MSHSDDLQHQLDTLRKQHQALQVEHVALQQSIEKQAIALESWMEQRTSEIKAEAAEQRKAEALQRVLYRMAERSAADLSFYDFLRALHGMLNEVLYAKNCYVALANLSRQTINFPYYVDERDGDIMQADDVPMRQGLTEYVLSTGQAQLIDAPRFAQLQASGHITQATGDLSFTTWLGVPLRMRGEVLGALVVQSYEGGIHYTRNDEDVLSFVAHHVSAAIERHQALDDLRKSEARYRTVIEQVGVGVVVVQDGKMVFANPALVRIVGHPLSYLLAKPFTATIHPDDVPGVVDRHMRRLRGESVDAFYGFRVITQAGEVRSLELSAVKIEWGKRDATLLFVVDGTARLETERNQRIALEKQVELNDMKSRFISMASHEFRTPLATIHGSVELLQHYGERMPAEKKQLTLQKIDDSVARMTHMLENVLIIGQANAGQLECKPQPLAIAAFCLGLLDETRSALSKQYELVHMKLQLPEAQQHYLLDDTLIRNMVGNLLSNAIKYSPLGGEVSLSVFEQAQALVIRIADQGIGIPSADMPHLFDSFHRASNVGTIAGTGLGLSIVKDAVDCHGGTIAVQSEAGKGSCFTITLPLQRVPTPTQR</sequence>
<dbReference type="KEGG" id="rhg:EXZ61_13015"/>
<dbReference type="SUPFAM" id="SSF47384">
    <property type="entry name" value="Homodimeric domain of signal transducing histidine kinase"/>
    <property type="match status" value="1"/>
</dbReference>
<protein>
    <recommendedName>
        <fullName evidence="3">histidine kinase</fullName>
        <ecNumber evidence="3">2.7.13.3</ecNumber>
    </recommendedName>
</protein>
<dbReference type="InterPro" id="IPR035965">
    <property type="entry name" value="PAS-like_dom_sf"/>
</dbReference>
<dbReference type="RefSeq" id="WP_142812171.1">
    <property type="nucleotide sequence ID" value="NZ_CP036282.1"/>
</dbReference>
<dbReference type="GO" id="GO:0005886">
    <property type="term" value="C:plasma membrane"/>
    <property type="evidence" value="ECO:0007669"/>
    <property type="project" value="UniProtKB-SubCell"/>
</dbReference>
<keyword evidence="5" id="KW-0808">Transferase</keyword>
<name>A0A515EQT0_9BURK</name>
<evidence type="ECO:0000313" key="11">
    <source>
        <dbReference type="EMBL" id="QDL55011.1"/>
    </source>
</evidence>
<organism evidence="11 12">
    <name type="scientific">Rhodoferax aquaticus</name>
    <dbReference type="NCBI Taxonomy" id="2527691"/>
    <lineage>
        <taxon>Bacteria</taxon>
        <taxon>Pseudomonadati</taxon>
        <taxon>Pseudomonadota</taxon>
        <taxon>Betaproteobacteria</taxon>
        <taxon>Burkholderiales</taxon>
        <taxon>Comamonadaceae</taxon>
        <taxon>Rhodoferax</taxon>
    </lineage>
</organism>
<evidence type="ECO:0000259" key="9">
    <source>
        <dbReference type="PROSITE" id="PS50109"/>
    </source>
</evidence>
<dbReference type="Pfam" id="PF02518">
    <property type="entry name" value="HATPase_c"/>
    <property type="match status" value="1"/>
</dbReference>
<dbReference type="PROSITE" id="PS50109">
    <property type="entry name" value="HIS_KIN"/>
    <property type="match status" value="1"/>
</dbReference>
<reference evidence="12" key="1">
    <citation type="submission" date="2019-02" db="EMBL/GenBank/DDBJ databases">
        <title>Complete genome sequence of Rhodoferax sp. Gr-4.</title>
        <authorList>
            <person name="Jin L."/>
        </authorList>
    </citation>
    <scope>NUCLEOTIDE SEQUENCE [LARGE SCALE GENOMIC DNA]</scope>
    <source>
        <strain evidence="12">Gr-4</strain>
    </source>
</reference>
<dbReference type="InterPro" id="IPR003661">
    <property type="entry name" value="HisK_dim/P_dom"/>
</dbReference>
<dbReference type="Gene3D" id="3.30.450.40">
    <property type="match status" value="1"/>
</dbReference>
<keyword evidence="8" id="KW-0175">Coiled coil</keyword>
<keyword evidence="7" id="KW-0902">Two-component regulatory system</keyword>
<dbReference type="EC" id="2.7.13.3" evidence="3"/>
<dbReference type="SUPFAM" id="SSF55785">
    <property type="entry name" value="PYP-like sensor domain (PAS domain)"/>
    <property type="match status" value="1"/>
</dbReference>
<dbReference type="InterPro" id="IPR013767">
    <property type="entry name" value="PAS_fold"/>
</dbReference>
<dbReference type="PROSITE" id="PS50112">
    <property type="entry name" value="PAS"/>
    <property type="match status" value="1"/>
</dbReference>